<keyword evidence="2" id="KW-1185">Reference proteome</keyword>
<name>A0AAW2D2J5_9ROSI</name>
<gene>
    <name evidence="1" type="ORF">SO802_012102</name>
</gene>
<dbReference type="AlphaFoldDB" id="A0AAW2D2J5"/>
<dbReference type="Proteomes" id="UP001459277">
    <property type="component" value="Unassembled WGS sequence"/>
</dbReference>
<reference evidence="1 2" key="1">
    <citation type="submission" date="2024-01" db="EMBL/GenBank/DDBJ databases">
        <title>A telomere-to-telomere, gap-free genome of sweet tea (Lithocarpus litseifolius).</title>
        <authorList>
            <person name="Zhou J."/>
        </authorList>
    </citation>
    <scope>NUCLEOTIDE SEQUENCE [LARGE SCALE GENOMIC DNA]</scope>
    <source>
        <strain evidence="1">Zhou-2022a</strain>
        <tissue evidence="1">Leaf</tissue>
    </source>
</reference>
<protein>
    <submittedName>
        <fullName evidence="1">Uncharacterized protein</fullName>
    </submittedName>
</protein>
<dbReference type="EMBL" id="JAZDWU010000004">
    <property type="protein sequence ID" value="KAL0004541.1"/>
    <property type="molecule type" value="Genomic_DNA"/>
</dbReference>
<evidence type="ECO:0000313" key="1">
    <source>
        <dbReference type="EMBL" id="KAL0004541.1"/>
    </source>
</evidence>
<accession>A0AAW2D2J5</accession>
<organism evidence="1 2">
    <name type="scientific">Lithocarpus litseifolius</name>
    <dbReference type="NCBI Taxonomy" id="425828"/>
    <lineage>
        <taxon>Eukaryota</taxon>
        <taxon>Viridiplantae</taxon>
        <taxon>Streptophyta</taxon>
        <taxon>Embryophyta</taxon>
        <taxon>Tracheophyta</taxon>
        <taxon>Spermatophyta</taxon>
        <taxon>Magnoliopsida</taxon>
        <taxon>eudicotyledons</taxon>
        <taxon>Gunneridae</taxon>
        <taxon>Pentapetalae</taxon>
        <taxon>rosids</taxon>
        <taxon>fabids</taxon>
        <taxon>Fagales</taxon>
        <taxon>Fagaceae</taxon>
        <taxon>Lithocarpus</taxon>
    </lineage>
</organism>
<proteinExistence type="predicted"/>
<comment type="caution">
    <text evidence="1">The sequence shown here is derived from an EMBL/GenBank/DDBJ whole genome shotgun (WGS) entry which is preliminary data.</text>
</comment>
<sequence length="84" mass="9434">MRMKMAMMCSSSKKNSMPVILTHLLINQLCPNYQPRRKNLAIKRAAAAAQKKKSLAAVSEISDDDEDFELEVVAAPETGKKRER</sequence>
<evidence type="ECO:0000313" key="2">
    <source>
        <dbReference type="Proteomes" id="UP001459277"/>
    </source>
</evidence>